<accession>A0AAE0GQ78</accession>
<reference evidence="1 2" key="1">
    <citation type="journal article" date="2015" name="Genome Biol. Evol.">
        <title>Comparative Genomics of a Bacterivorous Green Alga Reveals Evolutionary Causalities and Consequences of Phago-Mixotrophic Mode of Nutrition.</title>
        <authorList>
            <person name="Burns J.A."/>
            <person name="Paasch A."/>
            <person name="Narechania A."/>
            <person name="Kim E."/>
        </authorList>
    </citation>
    <scope>NUCLEOTIDE SEQUENCE [LARGE SCALE GENOMIC DNA]</scope>
    <source>
        <strain evidence="1 2">PLY_AMNH</strain>
    </source>
</reference>
<keyword evidence="2" id="KW-1185">Reference proteome</keyword>
<evidence type="ECO:0000313" key="2">
    <source>
        <dbReference type="Proteomes" id="UP001190700"/>
    </source>
</evidence>
<gene>
    <name evidence="1" type="ORF">CYMTET_10126</name>
</gene>
<dbReference type="EMBL" id="LGRX02003531">
    <property type="protein sequence ID" value="KAK3282120.1"/>
    <property type="molecule type" value="Genomic_DNA"/>
</dbReference>
<sequence length="137" mass="15659">MIESFMDVIRPHPSALRRSQRQSVLDARTVYTIEKKEMRTTMLDEVYEEALESTAARLKSKPEESAHCCKEKPVAFPFLQWSYLCPHNQKLTTLVGALHRIHSLLPNAFHTWFVAAATYFSGRLSPAYLSCFLSLPA</sequence>
<proteinExistence type="predicted"/>
<evidence type="ECO:0000313" key="1">
    <source>
        <dbReference type="EMBL" id="KAK3282120.1"/>
    </source>
</evidence>
<protein>
    <submittedName>
        <fullName evidence="1">Uncharacterized protein</fullName>
    </submittedName>
</protein>
<organism evidence="1 2">
    <name type="scientific">Cymbomonas tetramitiformis</name>
    <dbReference type="NCBI Taxonomy" id="36881"/>
    <lineage>
        <taxon>Eukaryota</taxon>
        <taxon>Viridiplantae</taxon>
        <taxon>Chlorophyta</taxon>
        <taxon>Pyramimonadophyceae</taxon>
        <taxon>Pyramimonadales</taxon>
        <taxon>Pyramimonadaceae</taxon>
        <taxon>Cymbomonas</taxon>
    </lineage>
</organism>
<name>A0AAE0GQ78_9CHLO</name>
<dbReference type="Proteomes" id="UP001190700">
    <property type="component" value="Unassembled WGS sequence"/>
</dbReference>
<dbReference type="AlphaFoldDB" id="A0AAE0GQ78"/>
<comment type="caution">
    <text evidence="1">The sequence shown here is derived from an EMBL/GenBank/DDBJ whole genome shotgun (WGS) entry which is preliminary data.</text>
</comment>